<dbReference type="GO" id="GO:0005975">
    <property type="term" value="P:carbohydrate metabolic process"/>
    <property type="evidence" value="ECO:0007669"/>
    <property type="project" value="UniProtKB-ARBA"/>
</dbReference>
<dbReference type="InterPro" id="IPR045828">
    <property type="entry name" value="PKD_Bacteroidetes"/>
</dbReference>
<dbReference type="InterPro" id="IPR013783">
    <property type="entry name" value="Ig-like_fold"/>
</dbReference>
<dbReference type="RefSeq" id="WP_221451006.1">
    <property type="nucleotide sequence ID" value="NZ_JACHCC010000014.1"/>
</dbReference>
<dbReference type="InterPro" id="IPR013320">
    <property type="entry name" value="ConA-like_dom_sf"/>
</dbReference>
<dbReference type="Proteomes" id="UP000521017">
    <property type="component" value="Unassembled WGS sequence"/>
</dbReference>
<feature type="non-terminal residue" evidence="3">
    <location>
        <position position="1976"/>
    </location>
</feature>
<name>A0A7X0J7A9_9SPHI</name>
<dbReference type="GO" id="GO:0004553">
    <property type="term" value="F:hydrolase activity, hydrolyzing O-glycosyl compounds"/>
    <property type="evidence" value="ECO:0007669"/>
    <property type="project" value="UniProtKB-ARBA"/>
</dbReference>
<dbReference type="EMBL" id="JACHCC010000014">
    <property type="protein sequence ID" value="MBB6502416.1"/>
    <property type="molecule type" value="Genomic_DNA"/>
</dbReference>
<comment type="caution">
    <text evidence="3">The sequence shown here is derived from an EMBL/GenBank/DDBJ whole genome shotgun (WGS) entry which is preliminary data.</text>
</comment>
<evidence type="ECO:0000259" key="2">
    <source>
        <dbReference type="Pfam" id="PF19406"/>
    </source>
</evidence>
<keyword evidence="1" id="KW-0732">Signal</keyword>
<feature type="domain" description="PKD-like" evidence="2">
    <location>
        <begin position="911"/>
        <end position="981"/>
    </location>
</feature>
<organism evidence="3 4">
    <name type="scientific">Pedobacter cryoconitis</name>
    <dbReference type="NCBI Taxonomy" id="188932"/>
    <lineage>
        <taxon>Bacteria</taxon>
        <taxon>Pseudomonadati</taxon>
        <taxon>Bacteroidota</taxon>
        <taxon>Sphingobacteriia</taxon>
        <taxon>Sphingobacteriales</taxon>
        <taxon>Sphingobacteriaceae</taxon>
        <taxon>Pedobacter</taxon>
    </lineage>
</organism>
<evidence type="ECO:0000313" key="4">
    <source>
        <dbReference type="Proteomes" id="UP000521017"/>
    </source>
</evidence>
<feature type="domain" description="PKD-like" evidence="2">
    <location>
        <begin position="1461"/>
        <end position="1527"/>
    </location>
</feature>
<feature type="domain" description="PKD-like" evidence="2">
    <location>
        <begin position="1552"/>
        <end position="1618"/>
    </location>
</feature>
<feature type="domain" description="PKD-like" evidence="2">
    <location>
        <begin position="1370"/>
        <end position="1436"/>
    </location>
</feature>
<proteinExistence type="predicted"/>
<sequence length="1976" mass="201274">MNRRGAYNCTLLLVFLLLTLNPFFSKAQFPYNETFRNSTTNKSDVVFGGAKPAFLTATSIDTEGNGYLRLTDNTGNQKAYVYSNNVFLGTYGLNIEFEYFTYGGTGADGICFFLFDAAVNSSSFNIGGFGGSLGYAQLYQNKITYPGVSSGYLGIGLDEFGNYSNNNENRQGGDPAGQVSDNITLRGAGNGSAAVSTNYPWLKTTQTSALTGVDQFSIAGNLRGAVDGAPEYRKVFINLVPRPGGGLFINVSVKHGSTITKVVTNYPYTTPIPVQGLKYGISSSTGGSTNFHEIRGLSLTVDPKFLATPVAPNPQTSICQGVTGSLDILSGATTPNAGGAPNPYNVDLDPITPGIQQTVTTSAGIFSFDPVITKMLTFNPAVGFSGSSASINFNFMDIYGALSTTGTATFNIFTPIITTQPVGTTVCKGSTFTTSVVASGTGILYQWQYLNAIGVWTNLTDGGSISGSATSTLSISNIQLAANNNQYRVVVSTLAGTCSVASNPVVLAVNPTMTATISPITQSVCLGSAAIPITFKGTNGTSPYTFTYTVSDGTTTSPVQTQTTSASSDNVTFNQPTNVAGVFTYNMISVSSATGCTDKSFEVSKITVLPNATIGVATGSGPATQNVCAGAAIQPIVFQAKDAGGIDDVVFDKVLPGVTGVYDGSTKQMTISGTPTALALPGDYSYTVTTVGGCSSATSVGKITVLPNTTISLASAVKTDQQVICLNQPIVNIVYQVTNGSGAVAAGLPAELSQSYNAATGLFTISGTPKTAGSLSYQVTATGACVSPTANGTITINPIASVNPIADMVYCNNDVSPALTPGGPIATATYSWTNDNTAIGLAASGNGTIPLFTAVNAGTAPAVANITVTPASTTGCAGLPLTFKITVNPTSNVAAITDKVYCNTDPVPVLTLSGNISGDTYKWSNDNTSIGLAASGEGTLPAFTATNLTNAAVVSKITVTPVSAVGCAGLPLTFKITVNPTSNVAAITDKVYCNTDPVPVFTLSGNISGDTYKWSNDNTSIGLAASGEGTLPAFTATNLTNAAVVSKITVTPVSAVGCAGLPLTFKITVNPTSNVAAITDKVYCNTDPVPVFTLSGNISGDTYKWSNDNTSIGLAASGEGTLPAFTATNLTNAAVVSKITVTPVSAVGCAGLPLTFKITVNPTSNVAAITDKVYCNTDPVPVFTLSGNIGGDTYKWSNDNTSIGLAASGEGTLPAFTATNLTNAAVVSKITVTPVSAVGCAGLPLTFKITVNPTSNVAAITDKVYCNTDPVPVFTLSGNISGDTYKWSNDNTSIGLAASGEGTLPAFTATNLTNAAVVSKITVTPVSAVGCAGLPLTFKITVNPTSNVAAITDKVYCNTDPVPVFILSGNISGDTYKWSNDNTSIGLAASGEGTLPAFTATNLTNAAVVSKITVTPVSAVGCAGLPLTFKITVNPTSNVAAITDKVYCNTDPVPVFTLSGNISGDTYRWSNDNTAIGLAASGEGTLPAFTATNLTNAAVVSKITVTPVSAVGCAGLPLTFKITVNPTSNVAAITDKVYCNTDPVPVFTLSGNISGDTYKWSNDNTSIGLAASGEGTLPAFTATNLTNAAVVSKITVTPVSAVGCAGLPLTFKITVNPTSNVAAITDKVYCNTDPVPVFTLSGNISGDTYKWSNDNTSIGLAASGEGTLPAFTATNLTNAAVVSKITVTPVSAVGCAGLPLTFKITVNPTSNVAAITDKVYCNTDPVPVFTLSGNIGGDTYKWSNDNTAIGLAASGEGTLPAFTATNLTNAAVVSKITVTPVSAVGCAGLPLTFKITVNPTSNVAAITDKVYCNTDPVPVFTLSGNIGGDTYKWSNDNTAIGLAASGEGTLPAFTATNLTNAAVVSKITVTPVSAVGCAGLPLTFKITVNPTSNVAAITDKVYCNTDPVPVFTLSGNISGDTYKWSNDNTAIGLAASGEGTLPAFTATNLTNAAVVSKITVTPVSAVGCAGLPLTFK</sequence>
<evidence type="ECO:0000256" key="1">
    <source>
        <dbReference type="SAM" id="SignalP"/>
    </source>
</evidence>
<feature type="chain" id="PRO_5030953555" description="PKD-like domain-containing protein" evidence="1">
    <location>
        <begin position="28"/>
        <end position="1976"/>
    </location>
</feature>
<feature type="signal peptide" evidence="1">
    <location>
        <begin position="1"/>
        <end position="27"/>
    </location>
</feature>
<reference evidence="3 4" key="1">
    <citation type="submission" date="2020-08" db="EMBL/GenBank/DDBJ databases">
        <title>Genomic Encyclopedia of Type Strains, Phase IV (KMG-V): Genome sequencing to study the core and pangenomes of soil and plant-associated prokaryotes.</title>
        <authorList>
            <person name="Whitman W."/>
        </authorList>
    </citation>
    <scope>NUCLEOTIDE SEQUENCE [LARGE SCALE GENOMIC DNA]</scope>
    <source>
        <strain evidence="3 4">M2T3</strain>
    </source>
</reference>
<feature type="domain" description="PKD-like" evidence="2">
    <location>
        <begin position="1643"/>
        <end position="1709"/>
    </location>
</feature>
<feature type="domain" description="PKD-like" evidence="2">
    <location>
        <begin position="1006"/>
        <end position="1072"/>
    </location>
</feature>
<accession>A0A7X0J7A9</accession>
<dbReference type="Pfam" id="PF19406">
    <property type="entry name" value="PKD_5"/>
    <property type="match status" value="9"/>
</dbReference>
<dbReference type="SUPFAM" id="SSF49899">
    <property type="entry name" value="Concanavalin A-like lectins/glucanases"/>
    <property type="match status" value="1"/>
</dbReference>
<feature type="domain" description="PKD-like" evidence="2">
    <location>
        <begin position="1279"/>
        <end position="1345"/>
    </location>
</feature>
<feature type="domain" description="PKD-like" evidence="2">
    <location>
        <begin position="815"/>
        <end position="890"/>
    </location>
</feature>
<dbReference type="Gene3D" id="2.60.40.10">
    <property type="entry name" value="Immunoglobulins"/>
    <property type="match status" value="2"/>
</dbReference>
<protein>
    <recommendedName>
        <fullName evidence="2">PKD-like domain-containing protein</fullName>
    </recommendedName>
</protein>
<feature type="domain" description="PKD-like" evidence="2">
    <location>
        <begin position="1097"/>
        <end position="1163"/>
    </location>
</feature>
<evidence type="ECO:0000313" key="3">
    <source>
        <dbReference type="EMBL" id="MBB6502416.1"/>
    </source>
</evidence>
<gene>
    <name evidence="3" type="ORF">HDF25_004599</name>
</gene>